<dbReference type="Proteomes" id="UP001391051">
    <property type="component" value="Unassembled WGS sequence"/>
</dbReference>
<evidence type="ECO:0000313" key="3">
    <source>
        <dbReference type="EMBL" id="KAK7962849.1"/>
    </source>
</evidence>
<feature type="region of interest" description="Disordered" evidence="1">
    <location>
        <begin position="1"/>
        <end position="23"/>
    </location>
</feature>
<keyword evidence="2" id="KW-0812">Transmembrane</keyword>
<comment type="caution">
    <text evidence="3">The sequence shown here is derived from an EMBL/GenBank/DDBJ whole genome shotgun (WGS) entry which is preliminary data.</text>
</comment>
<dbReference type="Pfam" id="PF11374">
    <property type="entry name" value="DUF3176"/>
    <property type="match status" value="1"/>
</dbReference>
<feature type="transmembrane region" description="Helical" evidence="2">
    <location>
        <begin position="85"/>
        <end position="105"/>
    </location>
</feature>
<dbReference type="PANTHER" id="PTHR35394">
    <property type="entry name" value="DUF3176 DOMAIN-CONTAINING PROTEIN"/>
    <property type="match status" value="1"/>
</dbReference>
<protein>
    <submittedName>
        <fullName evidence="3">Uncharacterized protein</fullName>
    </submittedName>
</protein>
<accession>A0ABR1QT00</accession>
<dbReference type="InterPro" id="IPR021514">
    <property type="entry name" value="DUF3176"/>
</dbReference>
<dbReference type="GeneID" id="92072958"/>
<dbReference type="PANTHER" id="PTHR35394:SF5">
    <property type="entry name" value="DUF3176 DOMAIN-CONTAINING PROTEIN"/>
    <property type="match status" value="1"/>
</dbReference>
<dbReference type="RefSeq" id="XP_066704960.1">
    <property type="nucleotide sequence ID" value="XM_066839896.1"/>
</dbReference>
<gene>
    <name evidence="3" type="ORF">PG986_003674</name>
</gene>
<keyword evidence="2" id="KW-1133">Transmembrane helix</keyword>
<evidence type="ECO:0000313" key="4">
    <source>
        <dbReference type="Proteomes" id="UP001391051"/>
    </source>
</evidence>
<feature type="transmembrane region" description="Helical" evidence="2">
    <location>
        <begin position="185"/>
        <end position="209"/>
    </location>
</feature>
<reference evidence="3 4" key="1">
    <citation type="submission" date="2023-01" db="EMBL/GenBank/DDBJ databases">
        <title>Analysis of 21 Apiospora genomes using comparative genomics revels a genus with tremendous synthesis potential of carbohydrate active enzymes and secondary metabolites.</title>
        <authorList>
            <person name="Sorensen T."/>
        </authorList>
    </citation>
    <scope>NUCLEOTIDE SEQUENCE [LARGE SCALE GENOMIC DNA]</scope>
    <source>
        <strain evidence="3 4">CBS 24483</strain>
    </source>
</reference>
<sequence length="698" mass="77928">MYPQSLPAQEESHASYVSSHDDQAVPCRLERRLRPSSPSNWEEDSLQDYDTRFSGSTRYAPVHDDSSASKSISKPRDKHSWRMEIFSMVLCLSAVVTSTVLLFYANGRPLTDYNFFISLNTLISILAAVARTTLAFAVGSCLGQWKWNWFSKRSDTPVIFEGFEDASRGPLGSFWLLCRLRARHWVTIGACVTLLMLGFELFMQAIIYYEGRLVTATQPRAAPSIGASTRLDVGLTKLVAPVGQLPIPNKNKSAGYESGQLRREASAGLASAAYRGFYSNGPRDTASFTCSTGNCTWPVFTSLSVCSSCNDVSDHVMVSGKNGSELDTIKIEGSSRYGHYITHALPYVNLTNADIITHESWVARRQFDGVQDPRANAYLTAKSLYNSDIFTFSELNTMMVAVGLLRADPAYVNHSIAWNETRVTATECALFFCTNAYKLEVRGGKLQEDVIASWSDRVPGSYSAQPGQWMTSDWEDYEKYINYSLLTGNAYYRLDDLQLQIPKAEAEAHNLPNNAPLLFNISQNTIGSFLPFLYDFFGDPMVYGESETGSIISHKLHESTDLSATFAGAAATMSNWIRDNSNVTLEGLQEEWVLHIRVRWPYVTLPVLVVLLGCGFVFLSMWETRRLRLPPWKTDVLATLTHSLDANTREQLRAAALQGRAREEAKGMILNFEDTGKGLELKTDEERSNSELDELQNA</sequence>
<name>A0ABR1QT00_9PEZI</name>
<keyword evidence="4" id="KW-1185">Reference proteome</keyword>
<keyword evidence="2" id="KW-0472">Membrane</keyword>
<evidence type="ECO:0000256" key="1">
    <source>
        <dbReference type="SAM" id="MobiDB-lite"/>
    </source>
</evidence>
<evidence type="ECO:0000256" key="2">
    <source>
        <dbReference type="SAM" id="Phobius"/>
    </source>
</evidence>
<dbReference type="EMBL" id="JAQQWE010000002">
    <property type="protein sequence ID" value="KAK7962849.1"/>
    <property type="molecule type" value="Genomic_DNA"/>
</dbReference>
<feature type="transmembrane region" description="Helical" evidence="2">
    <location>
        <begin position="600"/>
        <end position="622"/>
    </location>
</feature>
<proteinExistence type="predicted"/>
<feature type="transmembrane region" description="Helical" evidence="2">
    <location>
        <begin position="117"/>
        <end position="143"/>
    </location>
</feature>
<organism evidence="3 4">
    <name type="scientific">Apiospora aurea</name>
    <dbReference type="NCBI Taxonomy" id="335848"/>
    <lineage>
        <taxon>Eukaryota</taxon>
        <taxon>Fungi</taxon>
        <taxon>Dikarya</taxon>
        <taxon>Ascomycota</taxon>
        <taxon>Pezizomycotina</taxon>
        <taxon>Sordariomycetes</taxon>
        <taxon>Xylariomycetidae</taxon>
        <taxon>Amphisphaeriales</taxon>
        <taxon>Apiosporaceae</taxon>
        <taxon>Apiospora</taxon>
    </lineage>
</organism>